<protein>
    <submittedName>
        <fullName evidence="3">HD domain-containing protein</fullName>
    </submittedName>
</protein>
<dbReference type="PROSITE" id="PS51832">
    <property type="entry name" value="HD_GYP"/>
    <property type="match status" value="1"/>
</dbReference>
<dbReference type="Pfam" id="PF13487">
    <property type="entry name" value="HD_5"/>
    <property type="match status" value="1"/>
</dbReference>
<gene>
    <name evidence="3" type="ORF">FSW04_01575</name>
</gene>
<keyword evidence="1" id="KW-0472">Membrane</keyword>
<feature type="transmembrane region" description="Helical" evidence="1">
    <location>
        <begin position="75"/>
        <end position="96"/>
    </location>
</feature>
<dbReference type="InterPro" id="IPR052020">
    <property type="entry name" value="Cyclic_di-GMP/3'3'-cGAMP_PDE"/>
</dbReference>
<dbReference type="Gene3D" id="1.10.3210.10">
    <property type="entry name" value="Hypothetical protein af1432"/>
    <property type="match status" value="1"/>
</dbReference>
<accession>A0A5B8UC84</accession>
<keyword evidence="1" id="KW-0812">Transmembrane</keyword>
<dbReference type="EMBL" id="CP042430">
    <property type="protein sequence ID" value="QEC50607.1"/>
    <property type="molecule type" value="Genomic_DNA"/>
</dbReference>
<dbReference type="CDD" id="cd00077">
    <property type="entry name" value="HDc"/>
    <property type="match status" value="1"/>
</dbReference>
<organism evidence="3 4">
    <name type="scientific">Baekduia soli</name>
    <dbReference type="NCBI Taxonomy" id="496014"/>
    <lineage>
        <taxon>Bacteria</taxon>
        <taxon>Bacillati</taxon>
        <taxon>Actinomycetota</taxon>
        <taxon>Thermoleophilia</taxon>
        <taxon>Solirubrobacterales</taxon>
        <taxon>Baekduiaceae</taxon>
        <taxon>Baekduia</taxon>
    </lineage>
</organism>
<dbReference type="OrthoDB" id="9802066at2"/>
<dbReference type="Proteomes" id="UP000321805">
    <property type="component" value="Chromosome"/>
</dbReference>
<evidence type="ECO:0000313" key="3">
    <source>
        <dbReference type="EMBL" id="QEC50607.1"/>
    </source>
</evidence>
<dbReference type="InterPro" id="IPR037522">
    <property type="entry name" value="HD_GYP_dom"/>
</dbReference>
<dbReference type="SUPFAM" id="SSF109604">
    <property type="entry name" value="HD-domain/PDEase-like"/>
    <property type="match status" value="1"/>
</dbReference>
<dbReference type="KEGG" id="bsol:FSW04_01575"/>
<name>A0A5B8UC84_9ACTN</name>
<keyword evidence="1" id="KW-1133">Transmembrane helix</keyword>
<evidence type="ECO:0000256" key="1">
    <source>
        <dbReference type="SAM" id="Phobius"/>
    </source>
</evidence>
<feature type="transmembrane region" description="Helical" evidence="1">
    <location>
        <begin position="49"/>
        <end position="69"/>
    </location>
</feature>
<feature type="transmembrane region" description="Helical" evidence="1">
    <location>
        <begin position="23"/>
        <end position="42"/>
    </location>
</feature>
<dbReference type="PANTHER" id="PTHR45228:SF1">
    <property type="entry name" value="CYCLIC DI-GMP PHOSPHODIESTERASE TM_0186"/>
    <property type="match status" value="1"/>
</dbReference>
<reference evidence="3 4" key="1">
    <citation type="journal article" date="2018" name="J. Microbiol.">
        <title>Baekduia soli gen. nov., sp. nov., a novel bacterium isolated from the soil of Baekdu Mountain and proposal of a novel family name, Baekduiaceae fam. nov.</title>
        <authorList>
            <person name="An D.S."/>
            <person name="Siddiqi M.Z."/>
            <person name="Kim K.H."/>
            <person name="Yu H.S."/>
            <person name="Im W.T."/>
        </authorList>
    </citation>
    <scope>NUCLEOTIDE SEQUENCE [LARGE SCALE GENOMIC DNA]</scope>
    <source>
        <strain evidence="3 4">BR7-21</strain>
    </source>
</reference>
<proteinExistence type="predicted"/>
<dbReference type="PANTHER" id="PTHR45228">
    <property type="entry name" value="CYCLIC DI-GMP PHOSPHODIESTERASE TM_0186-RELATED"/>
    <property type="match status" value="1"/>
</dbReference>
<sequence>MAGAEIQANAIWTALHGLPLRDVAAVINLLLVAMLSFAVPLLRIRLRVLPAALMGPLLALGLLAGAQIAFDHGAIVWLSAPLLAVALGTVTMIIASHLSETATRRRVAQDNDVLEAKVRERTQQLRRTQLEILQRLSRAAEWRDEDTGLHITRMGKLSELLAEALGLPAHETETLGHAAVAHDMGKIAIPDRILLKPGPLTPDERIEMQRHAAIGASMLGDSESDVMQLAETIARTHHERWDGSGYPDGLRGPEIPLAGRICGLCDVFDALVSERTYKQPWPLDRALDEIAAQRGRHFDPELVDAFLEIAAPAYRRLYGAGVTKPRVDRAA</sequence>
<keyword evidence="4" id="KW-1185">Reference proteome</keyword>
<dbReference type="InterPro" id="IPR003607">
    <property type="entry name" value="HD/PDEase_dom"/>
</dbReference>
<feature type="domain" description="HD-GYP" evidence="2">
    <location>
        <begin position="125"/>
        <end position="322"/>
    </location>
</feature>
<evidence type="ECO:0000259" key="2">
    <source>
        <dbReference type="PROSITE" id="PS51832"/>
    </source>
</evidence>
<evidence type="ECO:0000313" key="4">
    <source>
        <dbReference type="Proteomes" id="UP000321805"/>
    </source>
</evidence>
<dbReference type="AlphaFoldDB" id="A0A5B8UC84"/>